<name>A0A5J5ECU8_9PEZI</name>
<dbReference type="EMBL" id="VXIS01000513">
    <property type="protein sequence ID" value="KAA8893063.1"/>
    <property type="molecule type" value="Genomic_DNA"/>
</dbReference>
<evidence type="ECO:0000313" key="1">
    <source>
        <dbReference type="EMBL" id="KAA8893063.1"/>
    </source>
</evidence>
<reference evidence="1 2" key="1">
    <citation type="submission" date="2019-09" db="EMBL/GenBank/DDBJ databases">
        <title>Draft genome of the ectomycorrhizal ascomycete Sphaerosporella brunnea.</title>
        <authorList>
            <consortium name="DOE Joint Genome Institute"/>
            <person name="Benucci G.M."/>
            <person name="Marozzi G."/>
            <person name="Antonielli L."/>
            <person name="Sanchez S."/>
            <person name="Marco P."/>
            <person name="Wang X."/>
            <person name="Falini L.B."/>
            <person name="Barry K."/>
            <person name="Haridas S."/>
            <person name="Lipzen A."/>
            <person name="Labutti K."/>
            <person name="Grigoriev I.V."/>
            <person name="Murat C."/>
            <person name="Martin F."/>
            <person name="Albertini E."/>
            <person name="Donnini D."/>
            <person name="Bonito G."/>
        </authorList>
    </citation>
    <scope>NUCLEOTIDE SEQUENCE [LARGE SCALE GENOMIC DNA]</scope>
    <source>
        <strain evidence="1 2">Sb_GMNB300</strain>
    </source>
</reference>
<gene>
    <name evidence="1" type="ORF">FN846DRAFT_896310</name>
</gene>
<protein>
    <submittedName>
        <fullName evidence="1">Uncharacterized protein</fullName>
    </submittedName>
</protein>
<proteinExistence type="predicted"/>
<dbReference type="Proteomes" id="UP000326924">
    <property type="component" value="Unassembled WGS sequence"/>
</dbReference>
<sequence>MCAPIGFRPEPAFGPFDITPDSQSVRSEKLIQLELYARTFGIQAPPVKFVVPGDDRVYLIPSEDLKTYEHRTQDMKIAVADKLQIDLDAVLDMNDDPIQRGEWNLISNRWPYCFGKFTVIGQPRFSDPVLTVVWKSQRLAIKLWLPRPRRITVGELLTIVRIENCCPRDLVDFVRKKGCAECLQQPTVFVGIVETNGSVTHSHSAERTEPQMVFVAVQNLWVMLPYTEEPRPDLLVPASLTVSEVKAIIEQEFWETMGLEEEEDRAGVIVQHKMVSAAPEGSWEEIADQRSTALGTMRMGVRSVLWYDE</sequence>
<dbReference type="InParanoid" id="A0A5J5ECU8"/>
<accession>A0A5J5ECU8</accession>
<comment type="caution">
    <text evidence="1">The sequence shown here is derived from an EMBL/GenBank/DDBJ whole genome shotgun (WGS) entry which is preliminary data.</text>
</comment>
<evidence type="ECO:0000313" key="2">
    <source>
        <dbReference type="Proteomes" id="UP000326924"/>
    </source>
</evidence>
<keyword evidence="2" id="KW-1185">Reference proteome</keyword>
<organism evidence="1 2">
    <name type="scientific">Sphaerosporella brunnea</name>
    <dbReference type="NCBI Taxonomy" id="1250544"/>
    <lineage>
        <taxon>Eukaryota</taxon>
        <taxon>Fungi</taxon>
        <taxon>Dikarya</taxon>
        <taxon>Ascomycota</taxon>
        <taxon>Pezizomycotina</taxon>
        <taxon>Pezizomycetes</taxon>
        <taxon>Pezizales</taxon>
        <taxon>Pyronemataceae</taxon>
        <taxon>Sphaerosporella</taxon>
    </lineage>
</organism>
<dbReference type="AlphaFoldDB" id="A0A5J5ECU8"/>